<dbReference type="PROSITE" id="PS51295">
    <property type="entry name" value="CRM"/>
    <property type="match status" value="1"/>
</dbReference>
<dbReference type="PANTHER" id="PTHR46247">
    <property type="entry name" value="CRS2-ASSOCIATED FACTOR 1, CHLOROPLASTIC"/>
    <property type="match status" value="1"/>
</dbReference>
<dbReference type="InterPro" id="IPR035920">
    <property type="entry name" value="YhbY-like_sf"/>
</dbReference>
<evidence type="ECO:0000256" key="8">
    <source>
        <dbReference type="SAM" id="MobiDB-lite"/>
    </source>
</evidence>
<evidence type="ECO:0000313" key="10">
    <source>
        <dbReference type="EMBL" id="KAF6149303.1"/>
    </source>
</evidence>
<dbReference type="InterPro" id="IPR044599">
    <property type="entry name" value="CAF1P_plant"/>
</dbReference>
<feature type="compositionally biased region" description="Basic and acidic residues" evidence="8">
    <location>
        <begin position="110"/>
        <end position="119"/>
    </location>
</feature>
<name>A0A7J7M342_9MAGN</name>
<dbReference type="GO" id="GO:0003723">
    <property type="term" value="F:RNA binding"/>
    <property type="evidence" value="ECO:0007669"/>
    <property type="project" value="UniProtKB-UniRule"/>
</dbReference>
<dbReference type="AlphaFoldDB" id="A0A7J7M342"/>
<accession>A0A7J7M342</accession>
<evidence type="ECO:0000256" key="4">
    <source>
        <dbReference type="ARBA" id="ARBA00022946"/>
    </source>
</evidence>
<dbReference type="GO" id="GO:0006397">
    <property type="term" value="P:mRNA processing"/>
    <property type="evidence" value="ECO:0007669"/>
    <property type="project" value="UniProtKB-KW"/>
</dbReference>
<feature type="region of interest" description="Disordered" evidence="8">
    <location>
        <begin position="84"/>
        <end position="119"/>
    </location>
</feature>
<evidence type="ECO:0000313" key="11">
    <source>
        <dbReference type="Proteomes" id="UP000541444"/>
    </source>
</evidence>
<dbReference type="Gene3D" id="3.30.110.60">
    <property type="entry name" value="YhbY-like"/>
    <property type="match status" value="1"/>
</dbReference>
<reference evidence="10 11" key="1">
    <citation type="journal article" date="2020" name="IScience">
        <title>Genome Sequencing of the Endangered Kingdonia uniflora (Circaeasteraceae, Ranunculales) Reveals Potential Mechanisms of Evolutionary Specialization.</title>
        <authorList>
            <person name="Sun Y."/>
            <person name="Deng T."/>
            <person name="Zhang A."/>
            <person name="Moore M.J."/>
            <person name="Landis J.B."/>
            <person name="Lin N."/>
            <person name="Zhang H."/>
            <person name="Zhang X."/>
            <person name="Huang J."/>
            <person name="Zhang X."/>
            <person name="Sun H."/>
            <person name="Wang H."/>
        </authorList>
    </citation>
    <scope>NUCLEOTIDE SEQUENCE [LARGE SCALE GENOMIC DNA]</scope>
    <source>
        <strain evidence="10">TB1705</strain>
        <tissue evidence="10">Leaf</tissue>
    </source>
</reference>
<dbReference type="OrthoDB" id="1911210at2759"/>
<keyword evidence="5" id="KW-0508">mRNA splicing</keyword>
<evidence type="ECO:0000256" key="7">
    <source>
        <dbReference type="PROSITE-ProRule" id="PRU00626"/>
    </source>
</evidence>
<evidence type="ECO:0000256" key="3">
    <source>
        <dbReference type="ARBA" id="ARBA00022884"/>
    </source>
</evidence>
<keyword evidence="3 7" id="KW-0694">RNA-binding</keyword>
<evidence type="ECO:0000256" key="6">
    <source>
        <dbReference type="ARBA" id="ARBA00023274"/>
    </source>
</evidence>
<dbReference type="Pfam" id="PF01985">
    <property type="entry name" value="CRS1_YhbY"/>
    <property type="match status" value="1"/>
</dbReference>
<keyword evidence="4" id="KW-0809">Transit peptide</keyword>
<dbReference type="EMBL" id="JACGCM010001798">
    <property type="protein sequence ID" value="KAF6149303.1"/>
    <property type="molecule type" value="Genomic_DNA"/>
</dbReference>
<keyword evidence="1" id="KW-0507">mRNA processing</keyword>
<dbReference type="InterPro" id="IPR001890">
    <property type="entry name" value="RNA-binding_CRM"/>
</dbReference>
<feature type="compositionally biased region" description="Low complexity" evidence="8">
    <location>
        <begin position="86"/>
        <end position="101"/>
    </location>
</feature>
<keyword evidence="2" id="KW-0677">Repeat</keyword>
<feature type="domain" description="CRM" evidence="9">
    <location>
        <begin position="1"/>
        <end position="77"/>
    </location>
</feature>
<keyword evidence="6" id="KW-0687">Ribonucleoprotein</keyword>
<evidence type="ECO:0000259" key="9">
    <source>
        <dbReference type="PROSITE" id="PS51295"/>
    </source>
</evidence>
<dbReference type="SUPFAM" id="SSF75471">
    <property type="entry name" value="YhbY-like"/>
    <property type="match status" value="1"/>
</dbReference>
<evidence type="ECO:0000256" key="5">
    <source>
        <dbReference type="ARBA" id="ARBA00023187"/>
    </source>
</evidence>
<evidence type="ECO:0000256" key="1">
    <source>
        <dbReference type="ARBA" id="ARBA00022664"/>
    </source>
</evidence>
<proteinExistence type="predicted"/>
<keyword evidence="11" id="KW-1185">Reference proteome</keyword>
<comment type="caution">
    <text evidence="10">The sequence shown here is derived from an EMBL/GenBank/DDBJ whole genome shotgun (WGS) entry which is preliminary data.</text>
</comment>
<dbReference type="PANTHER" id="PTHR46247:SF2">
    <property type="entry name" value="CRS2-ASSOCIATED FACTOR 1, MITOCHONDRIAL"/>
    <property type="match status" value="1"/>
</dbReference>
<dbReference type="Proteomes" id="UP000541444">
    <property type="component" value="Unassembled WGS sequence"/>
</dbReference>
<protein>
    <recommendedName>
        <fullName evidence="9">CRM domain-containing protein</fullName>
    </recommendedName>
</protein>
<evidence type="ECO:0000256" key="2">
    <source>
        <dbReference type="ARBA" id="ARBA00022737"/>
    </source>
</evidence>
<sequence length="119" mass="13643">MMLAAKNGYYGSLVPMIRDAFLTEELVRIDSKGLERSDYKKIGCKLRDLVPCILVTFEKEQIVVWRGKNYAPIEQSESFDYQVDVSENNSSSKNSSQYISSDSDDEMLDSDSKLLRRSR</sequence>
<dbReference type="GO" id="GO:1990904">
    <property type="term" value="C:ribonucleoprotein complex"/>
    <property type="evidence" value="ECO:0007669"/>
    <property type="project" value="UniProtKB-KW"/>
</dbReference>
<dbReference type="GO" id="GO:0000373">
    <property type="term" value="P:Group II intron splicing"/>
    <property type="evidence" value="ECO:0007669"/>
    <property type="project" value="InterPro"/>
</dbReference>
<organism evidence="10 11">
    <name type="scientific">Kingdonia uniflora</name>
    <dbReference type="NCBI Taxonomy" id="39325"/>
    <lineage>
        <taxon>Eukaryota</taxon>
        <taxon>Viridiplantae</taxon>
        <taxon>Streptophyta</taxon>
        <taxon>Embryophyta</taxon>
        <taxon>Tracheophyta</taxon>
        <taxon>Spermatophyta</taxon>
        <taxon>Magnoliopsida</taxon>
        <taxon>Ranunculales</taxon>
        <taxon>Circaeasteraceae</taxon>
        <taxon>Kingdonia</taxon>
    </lineage>
</organism>
<gene>
    <name evidence="10" type="ORF">GIB67_026159</name>
</gene>